<dbReference type="EMBL" id="PXYY01000042">
    <property type="protein sequence ID" value="PSJ80199.1"/>
    <property type="molecule type" value="Genomic_DNA"/>
</dbReference>
<name>A0A2P7TZQ4_9NEIS</name>
<keyword evidence="2" id="KW-1185">Reference proteome</keyword>
<reference evidence="1 2" key="1">
    <citation type="submission" date="2018-03" db="EMBL/GenBank/DDBJ databases">
        <title>Neisseria weixii sp. nov., isolated from the intestinal contents of Tibetan Plateau pika (Ochotona curzoniae) in Yushu, Qinghai Province, China.</title>
        <authorList>
            <person name="Gui Z."/>
        </authorList>
    </citation>
    <scope>NUCLEOTIDE SEQUENCE [LARGE SCALE GENOMIC DNA]</scope>
    <source>
        <strain evidence="1 2">ATCC 51483</strain>
    </source>
</reference>
<evidence type="ECO:0000313" key="2">
    <source>
        <dbReference type="Proteomes" id="UP000241868"/>
    </source>
</evidence>
<proteinExistence type="predicted"/>
<gene>
    <name evidence="1" type="ORF">C7N83_07595</name>
</gene>
<accession>A0A2P7TZQ4</accession>
<organism evidence="1 2">
    <name type="scientific">Neisseria iguanae</name>
    <dbReference type="NCBI Taxonomy" id="90242"/>
    <lineage>
        <taxon>Bacteria</taxon>
        <taxon>Pseudomonadati</taxon>
        <taxon>Pseudomonadota</taxon>
        <taxon>Betaproteobacteria</taxon>
        <taxon>Neisseriales</taxon>
        <taxon>Neisseriaceae</taxon>
        <taxon>Neisseria</taxon>
    </lineage>
</organism>
<sequence length="109" mass="12211">MVVDIIKMVVDDTMIAGMTGAKKITPKEWTPLAEASQAQRASQAQAASGPLLHLRRQHNRKKPLLLLKPRSKDLYKAVFQIFTAGENGVTVTVMLFRQISGRLFRHGVW</sequence>
<comment type="caution">
    <text evidence="1">The sequence shown here is derived from an EMBL/GenBank/DDBJ whole genome shotgun (WGS) entry which is preliminary data.</text>
</comment>
<dbReference type="RefSeq" id="WP_106741771.1">
    <property type="nucleotide sequence ID" value="NZ_PXYY01000042.1"/>
</dbReference>
<dbReference type="AlphaFoldDB" id="A0A2P7TZQ4"/>
<dbReference type="Proteomes" id="UP000241868">
    <property type="component" value="Unassembled WGS sequence"/>
</dbReference>
<evidence type="ECO:0000313" key="1">
    <source>
        <dbReference type="EMBL" id="PSJ80199.1"/>
    </source>
</evidence>
<protein>
    <submittedName>
        <fullName evidence="1">Uncharacterized protein</fullName>
    </submittedName>
</protein>